<dbReference type="GeneID" id="59336529"/>
<sequence>MPLRKLAMKRRVYRGPETERKLAFMLAHQLHIQDTQRQRPFPETPLGRLPGEIRELIYEHVLVAPPSQSTKYLRVPLIAATNSDMTLANGAPITTNSKATSAESPQLALVKHPGSARVSYLAILQTCRQINREAYHIFYAKNSFHFTNAPDLLAFLFGIGPVRRAELTSLHIEGLVVDQPFLYMSFLDRYCIHHNICTAERGRLEACRWPGLHPDVYKASIALEGCKNLSKLILELPAEERFKYILFLIYDLGLSRPVAYVVDESHWVIKARRDGNIPPRQPLEDIKKWTNYKACHPNCVTGKKLRVEVEIIRDSEQELTKGFEVAIG</sequence>
<dbReference type="PANTHER" id="PTHR38790">
    <property type="entry name" value="2EXR DOMAIN-CONTAINING PROTEIN-RELATED"/>
    <property type="match status" value="1"/>
</dbReference>
<comment type="caution">
    <text evidence="2">The sequence shown here is derived from an EMBL/GenBank/DDBJ whole genome shotgun (WGS) entry which is preliminary data.</text>
</comment>
<dbReference type="AlphaFoldDB" id="A0A8H6CRV5"/>
<evidence type="ECO:0000259" key="1">
    <source>
        <dbReference type="Pfam" id="PF24864"/>
    </source>
</evidence>
<feature type="domain" description="DUF7730" evidence="1">
    <location>
        <begin position="47"/>
        <end position="181"/>
    </location>
</feature>
<dbReference type="EMBL" id="JACCJB010000004">
    <property type="protein sequence ID" value="KAF6228402.1"/>
    <property type="molecule type" value="Genomic_DNA"/>
</dbReference>
<dbReference type="RefSeq" id="XP_037156336.1">
    <property type="nucleotide sequence ID" value="XM_037299000.1"/>
</dbReference>
<evidence type="ECO:0000313" key="3">
    <source>
        <dbReference type="Proteomes" id="UP000593566"/>
    </source>
</evidence>
<gene>
    <name evidence="2" type="ORF">HO133_008132</name>
</gene>
<reference evidence="2 3" key="1">
    <citation type="journal article" date="2020" name="Genomics">
        <title>Complete, high-quality genomes from long-read metagenomic sequencing of two wolf lichen thalli reveals enigmatic genome architecture.</title>
        <authorList>
            <person name="McKenzie S.K."/>
            <person name="Walston R.F."/>
            <person name="Allen J.L."/>
        </authorList>
    </citation>
    <scope>NUCLEOTIDE SEQUENCE [LARGE SCALE GENOMIC DNA]</scope>
    <source>
        <strain evidence="2">WasteWater1</strain>
    </source>
</reference>
<dbReference type="Proteomes" id="UP000593566">
    <property type="component" value="Unassembled WGS sequence"/>
</dbReference>
<accession>A0A8H6CRV5</accession>
<organism evidence="2 3">
    <name type="scientific">Letharia lupina</name>
    <dbReference type="NCBI Taxonomy" id="560253"/>
    <lineage>
        <taxon>Eukaryota</taxon>
        <taxon>Fungi</taxon>
        <taxon>Dikarya</taxon>
        <taxon>Ascomycota</taxon>
        <taxon>Pezizomycotina</taxon>
        <taxon>Lecanoromycetes</taxon>
        <taxon>OSLEUM clade</taxon>
        <taxon>Lecanoromycetidae</taxon>
        <taxon>Lecanorales</taxon>
        <taxon>Lecanorineae</taxon>
        <taxon>Parmeliaceae</taxon>
        <taxon>Letharia</taxon>
    </lineage>
</organism>
<dbReference type="InterPro" id="IPR056632">
    <property type="entry name" value="DUF7730"/>
</dbReference>
<proteinExistence type="predicted"/>
<evidence type="ECO:0000313" key="2">
    <source>
        <dbReference type="EMBL" id="KAF6228402.1"/>
    </source>
</evidence>
<protein>
    <recommendedName>
        <fullName evidence="1">DUF7730 domain-containing protein</fullName>
    </recommendedName>
</protein>
<dbReference type="Pfam" id="PF24864">
    <property type="entry name" value="DUF7730"/>
    <property type="match status" value="1"/>
</dbReference>
<keyword evidence="3" id="KW-1185">Reference proteome</keyword>
<name>A0A8H6CRV5_9LECA</name>